<feature type="region of interest" description="Disordered" evidence="3">
    <location>
        <begin position="315"/>
        <end position="362"/>
    </location>
</feature>
<organism evidence="4 5">
    <name type="scientific">Caerostris darwini</name>
    <dbReference type="NCBI Taxonomy" id="1538125"/>
    <lineage>
        <taxon>Eukaryota</taxon>
        <taxon>Metazoa</taxon>
        <taxon>Ecdysozoa</taxon>
        <taxon>Arthropoda</taxon>
        <taxon>Chelicerata</taxon>
        <taxon>Arachnida</taxon>
        <taxon>Araneae</taxon>
        <taxon>Araneomorphae</taxon>
        <taxon>Entelegynae</taxon>
        <taxon>Araneoidea</taxon>
        <taxon>Araneidae</taxon>
        <taxon>Caerostris</taxon>
    </lineage>
</organism>
<dbReference type="AlphaFoldDB" id="A0AAV4VAM5"/>
<dbReference type="PANTHER" id="PTHR21531:SF0">
    <property type="entry name" value="PROTEIN LTV1 HOMOLOG"/>
    <property type="match status" value="1"/>
</dbReference>
<dbReference type="EMBL" id="BPLQ01012681">
    <property type="protein sequence ID" value="GIY67059.1"/>
    <property type="molecule type" value="Genomic_DNA"/>
</dbReference>
<evidence type="ECO:0000256" key="3">
    <source>
        <dbReference type="SAM" id="MobiDB-lite"/>
    </source>
</evidence>
<evidence type="ECO:0000313" key="5">
    <source>
        <dbReference type="Proteomes" id="UP001054837"/>
    </source>
</evidence>
<keyword evidence="5" id="KW-1185">Reference proteome</keyword>
<dbReference type="GO" id="GO:0005829">
    <property type="term" value="C:cytosol"/>
    <property type="evidence" value="ECO:0007669"/>
    <property type="project" value="TreeGrafter"/>
</dbReference>
<feature type="compositionally biased region" description="Acidic residues" evidence="3">
    <location>
        <begin position="318"/>
        <end position="329"/>
    </location>
</feature>
<comment type="caution">
    <text evidence="4">The sequence shown here is derived from an EMBL/GenBank/DDBJ whole genome shotgun (WGS) entry which is preliminary data.</text>
</comment>
<accession>A0AAV4VAM5</accession>
<evidence type="ECO:0000256" key="1">
    <source>
        <dbReference type="ARBA" id="ARBA00009078"/>
    </source>
</evidence>
<dbReference type="GO" id="GO:0042274">
    <property type="term" value="P:ribosomal small subunit biogenesis"/>
    <property type="evidence" value="ECO:0007669"/>
    <property type="project" value="InterPro"/>
</dbReference>
<evidence type="ECO:0000256" key="2">
    <source>
        <dbReference type="ARBA" id="ARBA00021561"/>
    </source>
</evidence>
<reference evidence="4 5" key="1">
    <citation type="submission" date="2021-06" db="EMBL/GenBank/DDBJ databases">
        <title>Caerostris darwini draft genome.</title>
        <authorList>
            <person name="Kono N."/>
            <person name="Arakawa K."/>
        </authorList>
    </citation>
    <scope>NUCLEOTIDE SEQUENCE [LARGE SCALE GENOMIC DNA]</scope>
</reference>
<dbReference type="GO" id="GO:0005634">
    <property type="term" value="C:nucleus"/>
    <property type="evidence" value="ECO:0007669"/>
    <property type="project" value="TreeGrafter"/>
</dbReference>
<name>A0AAV4VAM5_9ARAC</name>
<feature type="compositionally biased region" description="Basic and acidic residues" evidence="3">
    <location>
        <begin position="341"/>
        <end position="361"/>
    </location>
</feature>
<dbReference type="GO" id="GO:0030688">
    <property type="term" value="C:preribosome, small subunit precursor"/>
    <property type="evidence" value="ECO:0007669"/>
    <property type="project" value="TreeGrafter"/>
</dbReference>
<evidence type="ECO:0000313" key="4">
    <source>
        <dbReference type="EMBL" id="GIY67059.1"/>
    </source>
</evidence>
<protein>
    <recommendedName>
        <fullName evidence="2">Protein LTV1 homolog</fullName>
    </recommendedName>
</protein>
<sequence length="397" mass="45583">MPPKTKKIFTRHNSVKFVLITEGRDESGEKIKQNVLVPVPNNHIPENSRLFSSLAGVCAPTNDDPSEIEASNEADEPEPAFIKYDELTSNQEADLENVLNQLEEDGEIDFDDLREQMDEMSFFDNPNSNLQGRSNVRVEMIDEENSLLDGFSDSEFGEDYGNSSAKPKFASIKQDCPENIKLLDEAFKRYMKEKYNENCIGALDDKEINDATTEESEDLKLYVLKSVKSKPFVLTDCDNDLKDKVKQYAEVEQPEKLVKVVTKKPVEFDCESILSTYSNIHNHPTVIKEQSKIRKIRIPNNPLKKNLTKSMLRQLDASSEDDSTDDEDDKLSVATSVNIRQKGETPEQRRERKNLFKEEKRERRRIKKENKLLFKDVKKQQAAQKINVQNTKGIKLI</sequence>
<gene>
    <name evidence="4" type="primary">LTV1</name>
    <name evidence="4" type="ORF">CDAR_64431</name>
</gene>
<proteinExistence type="inferred from homology"/>
<dbReference type="PANTHER" id="PTHR21531">
    <property type="entry name" value="LOW-TEMPERATURE VIABILITY PROTEIN LTV1-RELATED"/>
    <property type="match status" value="1"/>
</dbReference>
<comment type="similarity">
    <text evidence="1">Belongs to the LTV1 family.</text>
</comment>
<dbReference type="InterPro" id="IPR007307">
    <property type="entry name" value="Ltv1"/>
</dbReference>
<dbReference type="Proteomes" id="UP001054837">
    <property type="component" value="Unassembled WGS sequence"/>
</dbReference>
<dbReference type="GO" id="GO:0000056">
    <property type="term" value="P:ribosomal small subunit export from nucleus"/>
    <property type="evidence" value="ECO:0007669"/>
    <property type="project" value="TreeGrafter"/>
</dbReference>